<feature type="compositionally biased region" description="Acidic residues" evidence="1">
    <location>
        <begin position="496"/>
        <end position="510"/>
    </location>
</feature>
<name>A0ABS5N7B1_TSUPA</name>
<dbReference type="EMBL" id="JAGXOE010000002">
    <property type="protein sequence ID" value="MBS4099910.1"/>
    <property type="molecule type" value="Genomic_DNA"/>
</dbReference>
<comment type="caution">
    <text evidence="2">The sequence shown here is derived from an EMBL/GenBank/DDBJ whole genome shotgun (WGS) entry which is preliminary data.</text>
</comment>
<dbReference type="Proteomes" id="UP000676853">
    <property type="component" value="Unassembled WGS sequence"/>
</dbReference>
<feature type="compositionally biased region" description="Low complexity" evidence="1">
    <location>
        <begin position="679"/>
        <end position="695"/>
    </location>
</feature>
<evidence type="ECO:0000256" key="1">
    <source>
        <dbReference type="SAM" id="MobiDB-lite"/>
    </source>
</evidence>
<keyword evidence="3" id="KW-1185">Reference proteome</keyword>
<feature type="region of interest" description="Disordered" evidence="1">
    <location>
        <begin position="415"/>
        <end position="614"/>
    </location>
</feature>
<feature type="region of interest" description="Disordered" evidence="1">
    <location>
        <begin position="800"/>
        <end position="828"/>
    </location>
</feature>
<feature type="compositionally biased region" description="Low complexity" evidence="1">
    <location>
        <begin position="813"/>
        <end position="823"/>
    </location>
</feature>
<organism evidence="2 3">
    <name type="scientific">Tsukamurella paurometabola</name>
    <name type="common">Corynebacterium paurometabolum</name>
    <dbReference type="NCBI Taxonomy" id="2061"/>
    <lineage>
        <taxon>Bacteria</taxon>
        <taxon>Bacillati</taxon>
        <taxon>Actinomycetota</taxon>
        <taxon>Actinomycetes</taxon>
        <taxon>Mycobacteriales</taxon>
        <taxon>Tsukamurellaceae</taxon>
        <taxon>Tsukamurella</taxon>
    </lineage>
</organism>
<evidence type="ECO:0008006" key="4">
    <source>
        <dbReference type="Google" id="ProtNLM"/>
    </source>
</evidence>
<sequence>MIDRPDTPHADVLLEGIWEDEVTPDDLASRALSAAQASSYAFRVASEGTTATAQLGEVDVAEFLETETGKWAQSFIGIVRVGESLVHVSHALGELARSLQQVNLEQSEIVYQVEAEIEAAQRQSAQAGVDPAEQIAELIAAARARAAEVAEKMVTPETASSARKPAAGLVSGFMAFGRVPGASAEAAERNGRVARNGHARNGYAIRTTRTEQNGHGAPNGHGVANGHSRPNGNDVVTGHDATNGHDPHDAAVAEHADAAQQNAAAAAQDAFANSGDETTMDLGFMGFGRTPSTAVPAAGDATAGAEQATENTDDADAEESEAAAPVVSNGFLGLGDAPAVTAADDAGVPVVPQPMVNGFMAFGRTPGTDGAAVQQGPSSGPIPVAAPTQFLPIPVTPAQIVAGETDESAGVELGTPLTLSRPEDGPSRAGDDTAADTRDEGFLSFGRVPTAGAPGGSGVLPTVPVTPGSAPPEDGDDAFEGPDGAADESVARADESNEDESDDEAAEAAEETTGANGEVQDAAAHEQSRDDAEESVEADDEPVDGADDAADELVLDDVTDEQPVDDEPADAEVDFADELDADEVVALDAEDEFDDDADEPVADESAPANDAEAVEDIQDVQDVADEPADDAGDVEIVADEPAEVAEESGDRSEVPAVAEAAEPAHETEPEAGHEDDDAPAAPAIDETIAEVVAEPAAEEARAEAPVEAPERTDAPAVPAPKARTSFAEQRPVRKSGPVKFSDLLKAANANKVDPAHVAPAALVASGTLPADAEAPDAAAPAAKDPAVAGTDPVAGIEAAESADTGTAPAASTPDAGAEAPADEAPVKPAPVLATGPVILGRTEPLVLGRRVSPAVQQVHDTVASILGSLRGGPHGPETGLHWAAGLLVRGSETIMAVTTSDAGWLPPGVLIPAGARVLWNTPTGYRWASIDDPARQLIEYARQDGYTLTAIATTHPSRAYAPVVGESSLVRVTRPGAVLPGGRSRFEVTVSPARLQHIRSLDREQAERQARALIRDLETQPIAPEHAIGIEAARIDARCFLDERDEVPPAVLDQLHTDERALGDALSLDRVPASAADLGSAAPEAARLRDRMLERAILVATLAAAYHDIESAVYAWTYARFLSSQDQDPKQAR</sequence>
<feature type="region of interest" description="Disordered" evidence="1">
    <location>
        <begin position="295"/>
        <end position="316"/>
    </location>
</feature>
<reference evidence="2 3" key="1">
    <citation type="submission" date="2021-04" db="EMBL/GenBank/DDBJ databases">
        <title>Whole genome sequence analysis of a thiophenic sulfur metabolizing bacteria.</title>
        <authorList>
            <person name="Akhtar N."/>
            <person name="Akram J."/>
            <person name="Aslam A."/>
        </authorList>
    </citation>
    <scope>NUCLEOTIDE SEQUENCE [LARGE SCALE GENOMIC DNA]</scope>
    <source>
        <strain evidence="2 3">3OW</strain>
    </source>
</reference>
<feature type="compositionally biased region" description="Acidic residues" evidence="1">
    <location>
        <begin position="531"/>
        <end position="602"/>
    </location>
</feature>
<feature type="compositionally biased region" description="Basic and acidic residues" evidence="1">
    <location>
        <begin position="662"/>
        <end position="672"/>
    </location>
</feature>
<feature type="compositionally biased region" description="Low complexity" evidence="1">
    <location>
        <begin position="295"/>
        <end position="310"/>
    </location>
</feature>
<feature type="region of interest" description="Disordered" evidence="1">
    <location>
        <begin position="186"/>
        <end position="248"/>
    </location>
</feature>
<evidence type="ECO:0000313" key="3">
    <source>
        <dbReference type="Proteomes" id="UP000676853"/>
    </source>
</evidence>
<feature type="compositionally biased region" description="Basic and acidic residues" evidence="1">
    <location>
        <begin position="421"/>
        <end position="441"/>
    </location>
</feature>
<gene>
    <name evidence="2" type="ORF">KFZ73_01535</name>
</gene>
<dbReference type="RefSeq" id="WP_212552726.1">
    <property type="nucleotide sequence ID" value="NZ_JAGXOE010000002.1"/>
</dbReference>
<feature type="region of interest" description="Disordered" evidence="1">
    <location>
        <begin position="642"/>
        <end position="733"/>
    </location>
</feature>
<feature type="compositionally biased region" description="Basic and acidic residues" evidence="1">
    <location>
        <begin position="698"/>
        <end position="713"/>
    </location>
</feature>
<protein>
    <recommendedName>
        <fullName evidence="4">DUF5632 domain-containing protein</fullName>
    </recommendedName>
</protein>
<evidence type="ECO:0000313" key="2">
    <source>
        <dbReference type="EMBL" id="MBS4099910.1"/>
    </source>
</evidence>
<proteinExistence type="predicted"/>
<accession>A0ABS5N7B1</accession>